<dbReference type="EMBL" id="JAPWTK010000133">
    <property type="protein sequence ID" value="KAJ8948635.1"/>
    <property type="molecule type" value="Genomic_DNA"/>
</dbReference>
<proteinExistence type="predicted"/>
<dbReference type="Proteomes" id="UP001162162">
    <property type="component" value="Unassembled WGS sequence"/>
</dbReference>
<organism evidence="2 3">
    <name type="scientific">Aromia moschata</name>
    <dbReference type="NCBI Taxonomy" id="1265417"/>
    <lineage>
        <taxon>Eukaryota</taxon>
        <taxon>Metazoa</taxon>
        <taxon>Ecdysozoa</taxon>
        <taxon>Arthropoda</taxon>
        <taxon>Hexapoda</taxon>
        <taxon>Insecta</taxon>
        <taxon>Pterygota</taxon>
        <taxon>Neoptera</taxon>
        <taxon>Endopterygota</taxon>
        <taxon>Coleoptera</taxon>
        <taxon>Polyphaga</taxon>
        <taxon>Cucujiformia</taxon>
        <taxon>Chrysomeloidea</taxon>
        <taxon>Cerambycidae</taxon>
        <taxon>Cerambycinae</taxon>
        <taxon>Callichromatini</taxon>
        <taxon>Aromia</taxon>
    </lineage>
</organism>
<feature type="domain" description="Protein NDNF C-terminal" evidence="1">
    <location>
        <begin position="14"/>
        <end position="58"/>
    </location>
</feature>
<sequence length="92" mass="10361">MSSLDLGEFQVDLENTFPTMPSETAVQEYESLSKCDSVTIGWLPAPGSKVGHYCIMTDDYALPNQCGVENRLRKDKDFTLQFCKDIPHNLTQ</sequence>
<dbReference type="AlphaFoldDB" id="A0AAV8YAK5"/>
<reference evidence="2" key="1">
    <citation type="journal article" date="2023" name="Insect Mol. Biol.">
        <title>Genome sequencing provides insights into the evolution of gene families encoding plant cell wall-degrading enzymes in longhorned beetles.</title>
        <authorList>
            <person name="Shin N.R."/>
            <person name="Okamura Y."/>
            <person name="Kirsch R."/>
            <person name="Pauchet Y."/>
        </authorList>
    </citation>
    <scope>NUCLEOTIDE SEQUENCE</scope>
    <source>
        <strain evidence="2">AMC_N1</strain>
    </source>
</reference>
<protein>
    <recommendedName>
        <fullName evidence="1">Protein NDNF C-terminal domain-containing protein</fullName>
    </recommendedName>
</protein>
<evidence type="ECO:0000313" key="3">
    <source>
        <dbReference type="Proteomes" id="UP001162162"/>
    </source>
</evidence>
<evidence type="ECO:0000313" key="2">
    <source>
        <dbReference type="EMBL" id="KAJ8948635.1"/>
    </source>
</evidence>
<dbReference type="InterPro" id="IPR045805">
    <property type="entry name" value="NDNF_C"/>
</dbReference>
<gene>
    <name evidence="2" type="ORF">NQ318_022701</name>
</gene>
<dbReference type="Pfam" id="PF19433">
    <property type="entry name" value="NDNF_C"/>
    <property type="match status" value="1"/>
</dbReference>
<accession>A0AAV8YAK5</accession>
<keyword evidence="3" id="KW-1185">Reference proteome</keyword>
<evidence type="ECO:0000259" key="1">
    <source>
        <dbReference type="Pfam" id="PF19433"/>
    </source>
</evidence>
<name>A0AAV8YAK5_9CUCU</name>
<comment type="caution">
    <text evidence="2">The sequence shown here is derived from an EMBL/GenBank/DDBJ whole genome shotgun (WGS) entry which is preliminary data.</text>
</comment>